<feature type="domain" description="Reverse transcriptase" evidence="3">
    <location>
        <begin position="452"/>
        <end position="732"/>
    </location>
</feature>
<dbReference type="PANTHER" id="PTHR35450">
    <property type="entry name" value="REVERSE TRANSCRIPTASE DOMAIN-CONTAINING PROTEIN"/>
    <property type="match status" value="1"/>
</dbReference>
<keyword evidence="5" id="KW-1185">Reference proteome</keyword>
<dbReference type="InterPro" id="IPR000477">
    <property type="entry name" value="RT_dom"/>
</dbReference>
<dbReference type="SUPFAM" id="SSF56672">
    <property type="entry name" value="DNA/RNA polymerases"/>
    <property type="match status" value="1"/>
</dbReference>
<reference evidence="4" key="2">
    <citation type="submission" date="2025-08" db="UniProtKB">
        <authorList>
            <consortium name="Ensembl"/>
        </authorList>
    </citation>
    <scope>IDENTIFICATION</scope>
</reference>
<sequence>MENQTQTKSILARSSPRIKRTAVDAADSGHPSTSGLRNHQNPNEQSQKQQKYTMPENRTIMKCYYKSEPQRRGYQKRMHQLWKQEYPDSQITEPRLADQRRFITRNKVFSEVELKEIHKICKVNYHQTTAQIATETPATLGMVEQIESEESVELLQEFEEPALETSAEPPGTLTARQQELKDKIMAHAAANAIRKRLPALKTVPKRHLVPLMKDVNTVLSTVQITSIEQTNQFAYSAAVIVTEELGLLQPRQPQRKSTGKPKWKVRLELKIKKLRSDASNLKNMKEKKMKNDKTKQYLIRKYWLNIRKIEEALEIVKEQITATARKIERYEARIIQYRQNQLFQSDQRRFYQSLNQTTDTVTIKPEKTATTKFWKELWQNNKNYNKNAGWIKEFEGKFSQNKMELMEITTEMISKQVQKVKNWTSPGSDQLHGFWLKHLISLHGKMAQQFNEMLQKGSISEWLTTGRTYLIQKDPAKGAAPGNCRPITCLPTMFKLLTGIIADRIQDYLEEKNILPDEQKGNKRKSRGTKDQLLIDKMILENCKSRKANLHMTWSDYKKAFDSLPHSWIIKCLDAIGISKNVGTFIENMMEHWKTELFVGNESYGLVNIRRGIFQGDSLSPLLFIIAMIPLSTILQKTNLGYQTSKNSHKISHLMYMDDLKLYGKTETEIQSLTNNVRIFSTDINMEFGLDKCSTVALKKGKIIESEGINMPNGQTIKCHQPEAYRYLGILQLDNIKHERVKTVVGKEYTQRVRKILKSKLNGGNTIKAINTWAIPVIRYTAGIINWTQAELDNLDRKTRKLMTIHHSLHPRSDVDRLYLPRRSGGRGLLQVKQAVKEEEHALAEYVKQSEEPALIEVKNQKLLKAQQTKNQYKKTTLQTRADSWHNKTLHGKFLDKIEGKADKEKTWLWLTNGTLKKETEGLILAAQEQAIRTNAIKAKIKKSADDPKCRLCKETDETIDHILSCCKKIAQTDYKQRHNYVAQMIHWNLCLKYHLPAAKNWWDHKPAKVMENEHAKILWDFRIQTNKVLEHNTPDITVVEKNKVWIIDVAIPGDSRIDEKQQEKLSRYQDLKIELQRLWQKPVQVEYHLPAAKNWWDHKPAKVLENEHAKILWDFRIQTDKVLEHNTPDITVVEKNKVWIIDVAIPGDSRIDEKQQEKLSRYQDLKIELQRLWQKPVQVVPVVMGTLGAVPKDLSRHLETIDIDKITICQLQKATLLGSAHIIRKYITQS</sequence>
<evidence type="ECO:0000256" key="1">
    <source>
        <dbReference type="SAM" id="Coils"/>
    </source>
</evidence>
<feature type="compositionally biased region" description="Polar residues" evidence="2">
    <location>
        <begin position="30"/>
        <end position="52"/>
    </location>
</feature>
<dbReference type="PANTHER" id="PTHR35450:SF2">
    <property type="entry name" value="REVERSE TRANSCRIPTASE DOMAIN-CONTAINING PROTEIN"/>
    <property type="match status" value="1"/>
</dbReference>
<reference evidence="4" key="1">
    <citation type="submission" date="2009-12" db="EMBL/GenBank/DDBJ databases">
        <title>The Genome Sequence of Anolis carolinensis (Green Anole Lizard).</title>
        <authorList>
            <consortium name="The Genome Sequencing Platform"/>
            <person name="Di Palma F."/>
            <person name="Alfoldi J."/>
            <person name="Heiman D."/>
            <person name="Young S."/>
            <person name="Grabherr M."/>
            <person name="Johnson J."/>
            <person name="Lander E.S."/>
            <person name="Lindblad-Toh K."/>
        </authorList>
    </citation>
    <scope>NUCLEOTIDE SEQUENCE [LARGE SCALE GENOMIC DNA]</scope>
    <source>
        <strain evidence="4">JBL SC #1</strain>
    </source>
</reference>
<evidence type="ECO:0000313" key="5">
    <source>
        <dbReference type="Proteomes" id="UP000001646"/>
    </source>
</evidence>
<dbReference type="Ensembl" id="ENSACAT00000044198.1">
    <property type="protein sequence ID" value="ENSACAP00000030165.1"/>
    <property type="gene ID" value="ENSACAG00000042923.1"/>
</dbReference>
<dbReference type="InParanoid" id="A0A803T4M5"/>
<dbReference type="Pfam" id="PF00078">
    <property type="entry name" value="RVT_1"/>
    <property type="match status" value="1"/>
</dbReference>
<evidence type="ECO:0000259" key="3">
    <source>
        <dbReference type="PROSITE" id="PS50878"/>
    </source>
</evidence>
<dbReference type="PROSITE" id="PS50878">
    <property type="entry name" value="RT_POL"/>
    <property type="match status" value="1"/>
</dbReference>
<dbReference type="Proteomes" id="UP000001646">
    <property type="component" value="Unplaced"/>
</dbReference>
<feature type="coiled-coil region" evidence="1">
    <location>
        <begin position="829"/>
        <end position="876"/>
    </location>
</feature>
<reference evidence="4" key="3">
    <citation type="submission" date="2025-09" db="UniProtKB">
        <authorList>
            <consortium name="Ensembl"/>
        </authorList>
    </citation>
    <scope>IDENTIFICATION</scope>
</reference>
<keyword evidence="1" id="KW-0175">Coiled coil</keyword>
<name>A0A803T4M5_ANOCA</name>
<evidence type="ECO:0000313" key="4">
    <source>
        <dbReference type="Ensembl" id="ENSACAP00000030165.1"/>
    </source>
</evidence>
<evidence type="ECO:0000256" key="2">
    <source>
        <dbReference type="SAM" id="MobiDB-lite"/>
    </source>
</evidence>
<protein>
    <recommendedName>
        <fullName evidence="3">Reverse transcriptase domain-containing protein</fullName>
    </recommendedName>
</protein>
<accession>A0A803T4M5</accession>
<dbReference type="CDD" id="cd01650">
    <property type="entry name" value="RT_nLTR_like"/>
    <property type="match status" value="1"/>
</dbReference>
<dbReference type="InterPro" id="IPR043502">
    <property type="entry name" value="DNA/RNA_pol_sf"/>
</dbReference>
<feature type="region of interest" description="Disordered" evidence="2">
    <location>
        <begin position="1"/>
        <end position="57"/>
    </location>
</feature>
<dbReference type="GeneTree" id="ENSGT00940000163438"/>
<feature type="coiled-coil region" evidence="1">
    <location>
        <begin position="264"/>
        <end position="340"/>
    </location>
</feature>
<proteinExistence type="predicted"/>
<organism evidence="4 5">
    <name type="scientific">Anolis carolinensis</name>
    <name type="common">Green anole</name>
    <name type="synonym">American chameleon</name>
    <dbReference type="NCBI Taxonomy" id="28377"/>
    <lineage>
        <taxon>Eukaryota</taxon>
        <taxon>Metazoa</taxon>
        <taxon>Chordata</taxon>
        <taxon>Craniata</taxon>
        <taxon>Vertebrata</taxon>
        <taxon>Euteleostomi</taxon>
        <taxon>Lepidosauria</taxon>
        <taxon>Squamata</taxon>
        <taxon>Bifurcata</taxon>
        <taxon>Unidentata</taxon>
        <taxon>Episquamata</taxon>
        <taxon>Toxicofera</taxon>
        <taxon>Iguania</taxon>
        <taxon>Dactyloidae</taxon>
        <taxon>Anolis</taxon>
    </lineage>
</organism>
<dbReference type="AlphaFoldDB" id="A0A803T4M5"/>